<evidence type="ECO:0000256" key="3">
    <source>
        <dbReference type="ARBA" id="ARBA00022679"/>
    </source>
</evidence>
<evidence type="ECO:0000313" key="6">
    <source>
        <dbReference type="EMBL" id="PIU50999.1"/>
    </source>
</evidence>
<dbReference type="InterPro" id="IPR002941">
    <property type="entry name" value="DNA_methylase_N4/N6"/>
</dbReference>
<feature type="domain" description="DNA methylase N-4/N-6" evidence="5">
    <location>
        <begin position="110"/>
        <end position="440"/>
    </location>
</feature>
<dbReference type="PIRSF" id="PIRSF015855">
    <property type="entry name" value="TypeIII_Mtase_mKpnI"/>
    <property type="match status" value="1"/>
</dbReference>
<evidence type="ECO:0000259" key="5">
    <source>
        <dbReference type="Pfam" id="PF01555"/>
    </source>
</evidence>
<dbReference type="AlphaFoldDB" id="A0A2M6ZF18"/>
<protein>
    <submittedName>
        <fullName evidence="6">Site-specific DNA-methyltransferase</fullName>
    </submittedName>
</protein>
<dbReference type="GO" id="GO:0003677">
    <property type="term" value="F:DNA binding"/>
    <property type="evidence" value="ECO:0007669"/>
    <property type="project" value="InterPro"/>
</dbReference>
<dbReference type="InterPro" id="IPR029063">
    <property type="entry name" value="SAM-dependent_MTases_sf"/>
</dbReference>
<name>A0A2M6ZF18_9BACT</name>
<dbReference type="GO" id="GO:0032259">
    <property type="term" value="P:methylation"/>
    <property type="evidence" value="ECO:0007669"/>
    <property type="project" value="UniProtKB-KW"/>
</dbReference>
<dbReference type="InterPro" id="IPR002052">
    <property type="entry name" value="DNA_methylase_N6_adenine_CS"/>
</dbReference>
<dbReference type="SUPFAM" id="SSF53335">
    <property type="entry name" value="S-adenosyl-L-methionine-dependent methyltransferases"/>
    <property type="match status" value="1"/>
</dbReference>
<dbReference type="EMBL" id="PEWN01000108">
    <property type="protein sequence ID" value="PIU50999.1"/>
    <property type="molecule type" value="Genomic_DNA"/>
</dbReference>
<gene>
    <name evidence="6" type="ORF">COS91_06770</name>
</gene>
<dbReference type="PRINTS" id="PR00506">
    <property type="entry name" value="D21N6MTFRASE"/>
</dbReference>
<evidence type="ECO:0000256" key="1">
    <source>
        <dbReference type="ARBA" id="ARBA00006594"/>
    </source>
</evidence>
<reference evidence="7" key="1">
    <citation type="submission" date="2017-09" db="EMBL/GenBank/DDBJ databases">
        <title>Depth-based differentiation of microbial function through sediment-hosted aquifers and enrichment of novel symbionts in the deep terrestrial subsurface.</title>
        <authorList>
            <person name="Probst A.J."/>
            <person name="Ladd B."/>
            <person name="Jarett J.K."/>
            <person name="Geller-Mcgrath D.E."/>
            <person name="Sieber C.M.K."/>
            <person name="Emerson J.B."/>
            <person name="Anantharaman K."/>
            <person name="Thomas B.C."/>
            <person name="Malmstrom R."/>
            <person name="Stieglmeier M."/>
            <person name="Klingl A."/>
            <person name="Woyke T."/>
            <person name="Ryan C.M."/>
            <person name="Banfield J.F."/>
        </authorList>
    </citation>
    <scope>NUCLEOTIDE SEQUENCE [LARGE SCALE GENOMIC DNA]</scope>
</reference>
<dbReference type="InterPro" id="IPR002295">
    <property type="entry name" value="N4/N6-MTase_EcoPI_Mod-like"/>
</dbReference>
<dbReference type="PROSITE" id="PS00092">
    <property type="entry name" value="N6_MTASE"/>
    <property type="match status" value="1"/>
</dbReference>
<dbReference type="Gene3D" id="3.40.50.150">
    <property type="entry name" value="Vaccinia Virus protein VP39"/>
    <property type="match status" value="1"/>
</dbReference>
<keyword evidence="4" id="KW-0949">S-adenosyl-L-methionine</keyword>
<organism evidence="6 7">
    <name type="scientific">Candidatus Desantisbacteria bacterium CG07_land_8_20_14_0_80_39_15</name>
    <dbReference type="NCBI Taxonomy" id="1974549"/>
    <lineage>
        <taxon>Bacteria</taxon>
        <taxon>Candidatus Desantisiibacteriota</taxon>
    </lineage>
</organism>
<sequence length="627" mass="73295">MSEKVNMSVKIDIKEGLKEIYPEVFEDNKINFGKLKSLLNGEIIEKEDDRFYFNWAGKSNLYKLIQAPAYGTLKPDKERSVDFDRTENIVIVGENLETLKLLLKPYFGKVKMIYIDPPYNTGKDFIYRDNFKEPLKDYLEKTGQIDSEGKKLTTNTEASGRYHSDWLNFIYPRLFLARSLLRDDGVIFISIDDNEVHNLRKIMDEIFGEENVEMMVWYKIPETGTAGQGKMKMTLRFRVDHEYVLIGYKNKNKTSFSKPLKFKEFRNEYSNPDNDPRGNWISCELCKSEEKSNPKGKNYYTIITPPSMQITRQWHITKEEFEELNSDKRIYWGDGTIIPRLKRFINEPQSITPSSVIRNISQTQGNKSLKEIFNGNLIYDNPKPIELISWLVEISTSENSLIVDFFAGSGTTGHAVWDLNKEDGGNRKFILVQLDEEVQDEEIKKHFPTVADICIERLKRVSEKYKKEIASASPRNDIKGGNQDFGFKVFKLDKSNFNLKDEFEIQEEQNAEELKKKYLEWLGMFVDQPLVSGWQKIDVIYEVMLKEGLNLNSQIEQVKIKENSFYYINDTEQNLNFYLCLEDKIKNETIEEIRTSKYKGKMFVFLDRALTDSDKINLSAFVRLKVI</sequence>
<evidence type="ECO:0000313" key="7">
    <source>
        <dbReference type="Proteomes" id="UP000229227"/>
    </source>
</evidence>
<keyword evidence="3 6" id="KW-0808">Transferase</keyword>
<keyword evidence="2 6" id="KW-0489">Methyltransferase</keyword>
<dbReference type="GO" id="GO:0008170">
    <property type="term" value="F:N-methyltransferase activity"/>
    <property type="evidence" value="ECO:0007669"/>
    <property type="project" value="InterPro"/>
</dbReference>
<evidence type="ECO:0000256" key="4">
    <source>
        <dbReference type="ARBA" id="ARBA00022691"/>
    </source>
</evidence>
<dbReference type="Pfam" id="PF01555">
    <property type="entry name" value="N6_N4_Mtase"/>
    <property type="match status" value="1"/>
</dbReference>
<proteinExistence type="inferred from homology"/>
<comment type="similarity">
    <text evidence="1">Belongs to the N(4)/N(6)-methyltransferase family.</text>
</comment>
<comment type="caution">
    <text evidence="6">The sequence shown here is derived from an EMBL/GenBank/DDBJ whole genome shotgun (WGS) entry which is preliminary data.</text>
</comment>
<evidence type="ECO:0000256" key="2">
    <source>
        <dbReference type="ARBA" id="ARBA00022603"/>
    </source>
</evidence>
<dbReference type="Proteomes" id="UP000229227">
    <property type="component" value="Unassembled WGS sequence"/>
</dbReference>
<accession>A0A2M6ZF18</accession>